<keyword evidence="5" id="KW-1185">Reference proteome</keyword>
<feature type="domain" description="N-acetyltransferase" evidence="3">
    <location>
        <begin position="14"/>
        <end position="187"/>
    </location>
</feature>
<dbReference type="Proteomes" id="UP000243719">
    <property type="component" value="Unassembled WGS sequence"/>
</dbReference>
<proteinExistence type="predicted"/>
<dbReference type="InterPro" id="IPR000182">
    <property type="entry name" value="GNAT_dom"/>
</dbReference>
<dbReference type="GO" id="GO:0016747">
    <property type="term" value="F:acyltransferase activity, transferring groups other than amino-acyl groups"/>
    <property type="evidence" value="ECO:0007669"/>
    <property type="project" value="InterPro"/>
</dbReference>
<keyword evidence="1 4" id="KW-0808">Transferase</keyword>
<name>A0A1H2PWV9_9BURK</name>
<reference evidence="5" key="1">
    <citation type="submission" date="2016-09" db="EMBL/GenBank/DDBJ databases">
        <authorList>
            <person name="Varghese N."/>
            <person name="Submissions S."/>
        </authorList>
    </citation>
    <scope>NUCLEOTIDE SEQUENCE [LARGE SCALE GENOMIC DNA]</scope>
    <source>
        <strain evidence="5">JS23</strain>
    </source>
</reference>
<dbReference type="SUPFAM" id="SSF55729">
    <property type="entry name" value="Acyl-CoA N-acyltransferases (Nat)"/>
    <property type="match status" value="1"/>
</dbReference>
<dbReference type="Pfam" id="PF13302">
    <property type="entry name" value="Acetyltransf_3"/>
    <property type="match status" value="1"/>
</dbReference>
<dbReference type="InterPro" id="IPR016181">
    <property type="entry name" value="Acyl_CoA_acyltransferase"/>
</dbReference>
<organism evidence="4 5">
    <name type="scientific">Chitinasiproducens palmae</name>
    <dbReference type="NCBI Taxonomy" id="1770053"/>
    <lineage>
        <taxon>Bacteria</taxon>
        <taxon>Pseudomonadati</taxon>
        <taxon>Pseudomonadota</taxon>
        <taxon>Betaproteobacteria</taxon>
        <taxon>Burkholderiales</taxon>
        <taxon>Burkholderiaceae</taxon>
        <taxon>Chitinasiproducens</taxon>
    </lineage>
</organism>
<dbReference type="STRING" id="1770053.SAMN05216551_11754"/>
<dbReference type="Gene3D" id="3.40.630.30">
    <property type="match status" value="1"/>
</dbReference>
<keyword evidence="2" id="KW-0012">Acyltransferase</keyword>
<sequence>MTTDERLPVRTAELRLRDATRADLDAIVAIYNETIASRQVTADLEPVSVASRIAWFEAHTPSRRPLWVVETSDARSGAEPGAAPHIVGWLSFSDFYGRPAYLATAEISIYLTERMRGAGLGRALLTRALQCAPTIGVTSALAFIFGHNEASLRLFEAFGFATWGHLPRVASLDGIERDLVILGRRLDATAPDAQP</sequence>
<accession>A0A1H2PWV9</accession>
<dbReference type="OrthoDB" id="5459937at2"/>
<dbReference type="PROSITE" id="PS51186">
    <property type="entry name" value="GNAT"/>
    <property type="match status" value="1"/>
</dbReference>
<gene>
    <name evidence="4" type="ORF">SAMN05216551_11754</name>
</gene>
<dbReference type="PANTHER" id="PTHR43072">
    <property type="entry name" value="N-ACETYLTRANSFERASE"/>
    <property type="match status" value="1"/>
</dbReference>
<dbReference type="PANTHER" id="PTHR43072:SF23">
    <property type="entry name" value="UPF0039 PROTEIN C11D3.02C"/>
    <property type="match status" value="1"/>
</dbReference>
<evidence type="ECO:0000259" key="3">
    <source>
        <dbReference type="PROSITE" id="PS51186"/>
    </source>
</evidence>
<dbReference type="EMBL" id="FNLO01000017">
    <property type="protein sequence ID" value="SDV51451.1"/>
    <property type="molecule type" value="Genomic_DNA"/>
</dbReference>
<dbReference type="RefSeq" id="WP_091913110.1">
    <property type="nucleotide sequence ID" value="NZ_FNLO01000017.1"/>
</dbReference>
<evidence type="ECO:0000313" key="5">
    <source>
        <dbReference type="Proteomes" id="UP000243719"/>
    </source>
</evidence>
<protein>
    <submittedName>
        <fullName evidence="4">Phosphinothricin acetyltransferase</fullName>
    </submittedName>
</protein>
<evidence type="ECO:0000313" key="4">
    <source>
        <dbReference type="EMBL" id="SDV51451.1"/>
    </source>
</evidence>
<evidence type="ECO:0000256" key="2">
    <source>
        <dbReference type="ARBA" id="ARBA00023315"/>
    </source>
</evidence>
<evidence type="ECO:0000256" key="1">
    <source>
        <dbReference type="ARBA" id="ARBA00022679"/>
    </source>
</evidence>
<dbReference type="AlphaFoldDB" id="A0A1H2PWV9"/>